<dbReference type="SMART" id="SM00972">
    <property type="entry name" value="SCPU"/>
    <property type="match status" value="1"/>
</dbReference>
<dbReference type="AlphaFoldDB" id="A0A7L6VX89"/>
<keyword evidence="2" id="KW-0167">Capsid protein</keyword>
<keyword evidence="2" id="KW-0946">Virion</keyword>
<dbReference type="RefSeq" id="WP_015953324.1">
    <property type="nucleotide sequence ID" value="NZ_BRYJ01000054.1"/>
</dbReference>
<protein>
    <submittedName>
        <fullName evidence="2">Spore coat protein U domain-containing protein</fullName>
    </submittedName>
</protein>
<evidence type="ECO:0000313" key="3">
    <source>
        <dbReference type="Proteomes" id="UP000510927"/>
    </source>
</evidence>
<dbReference type="OMA" id="EIGVNQA"/>
<organism evidence="2 3">
    <name type="scientific">Escherichia fergusonii</name>
    <dbReference type="NCBI Taxonomy" id="564"/>
    <lineage>
        <taxon>Bacteria</taxon>
        <taxon>Pseudomonadati</taxon>
        <taxon>Pseudomonadota</taxon>
        <taxon>Gammaproteobacteria</taxon>
        <taxon>Enterobacterales</taxon>
        <taxon>Enterobacteriaceae</taxon>
        <taxon>Escherichia</taxon>
    </lineage>
</organism>
<dbReference type="InterPro" id="IPR053167">
    <property type="entry name" value="Spore_coat_component"/>
</dbReference>
<dbReference type="Pfam" id="PF05229">
    <property type="entry name" value="SCPU"/>
    <property type="match status" value="1"/>
</dbReference>
<accession>A0A7L6VX89</accession>
<evidence type="ECO:0000313" key="2">
    <source>
        <dbReference type="EMBL" id="QLM99940.1"/>
    </source>
</evidence>
<sequence length="179" mass="18510">MKKPTCPLSGGGGLFRLSYAVLMLTAVQGQAVTTQSFQLSATVTSGCAITTGNGGALGDINFGTYSGVENRRVSGSFVANSTLSLACTPGVVLNMSVDGGQNYTTVRNLQRAGGTDRVPYRLYSSASLAANSEVTVNQPVSVLYSDSNNIALPLFGAATLTGFSPAGNYFDKLTVTLSW</sequence>
<feature type="domain" description="Spore coat protein U/FanG" evidence="1">
    <location>
        <begin position="34"/>
        <end position="176"/>
    </location>
</feature>
<name>A0A7L6VX89_ESCFE</name>
<dbReference type="InterPro" id="IPR007893">
    <property type="entry name" value="Spore_coat_U/FanG"/>
</dbReference>
<dbReference type="EMBL" id="CP055675">
    <property type="protein sequence ID" value="QLM99940.1"/>
    <property type="molecule type" value="Genomic_DNA"/>
</dbReference>
<proteinExistence type="predicted"/>
<reference evidence="2 3" key="1">
    <citation type="submission" date="2020-06" db="EMBL/GenBank/DDBJ databases">
        <title>REHAB project genomes.</title>
        <authorList>
            <person name="Shaw L.P."/>
        </authorList>
    </citation>
    <scope>NUCLEOTIDE SEQUENCE [LARGE SCALE GENOMIC DNA]</scope>
    <source>
        <strain evidence="2 3">RHB28-C13</strain>
    </source>
</reference>
<evidence type="ECO:0000259" key="1">
    <source>
        <dbReference type="Pfam" id="PF05229"/>
    </source>
</evidence>
<dbReference type="PANTHER" id="PTHR37089">
    <property type="entry name" value="PROTEIN U-RELATED"/>
    <property type="match status" value="1"/>
</dbReference>
<dbReference type="Proteomes" id="UP000510927">
    <property type="component" value="Chromosome"/>
</dbReference>
<gene>
    <name evidence="2" type="ORF">HVY52_09015</name>
</gene>